<dbReference type="EMBL" id="JADIME010000013">
    <property type="protein sequence ID" value="MBO8464611.1"/>
    <property type="molecule type" value="Genomic_DNA"/>
</dbReference>
<dbReference type="Pfam" id="PF03372">
    <property type="entry name" value="Exo_endo_phos"/>
    <property type="match status" value="1"/>
</dbReference>
<accession>A0A9D9N8R9</accession>
<dbReference type="Gene3D" id="3.60.10.10">
    <property type="entry name" value="Endonuclease/exonuclease/phosphatase"/>
    <property type="match status" value="1"/>
</dbReference>
<reference evidence="2" key="1">
    <citation type="submission" date="2020-10" db="EMBL/GenBank/DDBJ databases">
        <authorList>
            <person name="Gilroy R."/>
        </authorList>
    </citation>
    <scope>NUCLEOTIDE SEQUENCE</scope>
    <source>
        <strain evidence="2">10037</strain>
    </source>
</reference>
<dbReference type="InterPro" id="IPR005135">
    <property type="entry name" value="Endo/exonuclease/phosphatase"/>
</dbReference>
<protein>
    <submittedName>
        <fullName evidence="2">Endonuclease/exonuclease/phosphatase family protein</fullName>
    </submittedName>
</protein>
<dbReference type="PANTHER" id="PTHR41349:SF1">
    <property type="entry name" value="PROTEIN CBG08683"/>
    <property type="match status" value="1"/>
</dbReference>
<keyword evidence="2" id="KW-0378">Hydrolase</keyword>
<evidence type="ECO:0000313" key="2">
    <source>
        <dbReference type="EMBL" id="MBO8464611.1"/>
    </source>
</evidence>
<evidence type="ECO:0000259" key="1">
    <source>
        <dbReference type="Pfam" id="PF03372"/>
    </source>
</evidence>
<evidence type="ECO:0000313" key="3">
    <source>
        <dbReference type="Proteomes" id="UP000823597"/>
    </source>
</evidence>
<keyword evidence="2" id="KW-0540">Nuclease</keyword>
<gene>
    <name evidence="2" type="ORF">IAB93_01280</name>
</gene>
<comment type="caution">
    <text evidence="2">The sequence shown here is derived from an EMBL/GenBank/DDBJ whole genome shotgun (WGS) entry which is preliminary data.</text>
</comment>
<dbReference type="PANTHER" id="PTHR41349">
    <property type="match status" value="1"/>
</dbReference>
<dbReference type="InterPro" id="IPR036691">
    <property type="entry name" value="Endo/exonu/phosph_ase_sf"/>
</dbReference>
<dbReference type="SUPFAM" id="SSF56219">
    <property type="entry name" value="DNase I-like"/>
    <property type="match status" value="1"/>
</dbReference>
<feature type="domain" description="Endonuclease/exonuclease/phosphatase" evidence="1">
    <location>
        <begin position="17"/>
        <end position="278"/>
    </location>
</feature>
<reference evidence="2" key="2">
    <citation type="journal article" date="2021" name="PeerJ">
        <title>Extensive microbial diversity within the chicken gut microbiome revealed by metagenomics and culture.</title>
        <authorList>
            <person name="Gilroy R."/>
            <person name="Ravi A."/>
            <person name="Getino M."/>
            <person name="Pursley I."/>
            <person name="Horton D.L."/>
            <person name="Alikhan N.F."/>
            <person name="Baker D."/>
            <person name="Gharbi K."/>
            <person name="Hall N."/>
            <person name="Watson M."/>
            <person name="Adriaenssens E.M."/>
            <person name="Foster-Nyarko E."/>
            <person name="Jarju S."/>
            <person name="Secka A."/>
            <person name="Antonio M."/>
            <person name="Oren A."/>
            <person name="Chaudhuri R.R."/>
            <person name="La Ragione R."/>
            <person name="Hildebrand F."/>
            <person name="Pallen M.J."/>
        </authorList>
    </citation>
    <scope>NUCLEOTIDE SEQUENCE</scope>
    <source>
        <strain evidence="2">10037</strain>
    </source>
</reference>
<keyword evidence="2" id="KW-0255">Endonuclease</keyword>
<name>A0A9D9N8R9_9BACT</name>
<dbReference type="AlphaFoldDB" id="A0A9D9N8R9"/>
<proteinExistence type="predicted"/>
<organism evidence="2 3">
    <name type="scientific">Candidatus Merdivivens pullistercoris</name>
    <dbReference type="NCBI Taxonomy" id="2840873"/>
    <lineage>
        <taxon>Bacteria</taxon>
        <taxon>Pseudomonadati</taxon>
        <taxon>Bacteroidota</taxon>
        <taxon>Bacteroidia</taxon>
        <taxon>Bacteroidales</taxon>
        <taxon>Muribaculaceae</taxon>
        <taxon>Muribaculaceae incertae sedis</taxon>
        <taxon>Candidatus Merdivivens</taxon>
    </lineage>
</organism>
<dbReference type="GO" id="GO:0004519">
    <property type="term" value="F:endonuclease activity"/>
    <property type="evidence" value="ECO:0007669"/>
    <property type="project" value="UniProtKB-KW"/>
</dbReference>
<dbReference type="Proteomes" id="UP000823597">
    <property type="component" value="Unassembled WGS sequence"/>
</dbReference>
<sequence>MACSCTDNGDRIEFTVLQWNIWQEGTMVPGGYEAIVDEIARLQPDFVTFSEVRNYDGTRFCDRIVRSLGERGLVYYSFYSYDSGLLSRHPITDSATVFPENGDHGSIYKMVSSIGGCRIAVYTAHLDYLNDAYYNVRGYDGSTWEEIPVPSSVAEILTVNDASQRDDAIKCFIADARQEISEGAVVILGGDFNEPSHLDWIRETKDMYDHNGFIVPWTVTLMLDNAGFTDAYREMNPSVTDCPGFTFPADNPLVPVERLTWTPEADERERIDYVFYYPCKGLDLTDVAVFGPKGSICKSQRVTEVSDDRFIEPLGVCGDFEYIDNRSYNKICHESGTLPAS</sequence>